<keyword evidence="4 9" id="KW-0479">Metal-binding</keyword>
<evidence type="ECO:0000256" key="4">
    <source>
        <dbReference type="ARBA" id="ARBA00022723"/>
    </source>
</evidence>
<gene>
    <name evidence="11" type="primary">WBGene00114531</name>
</gene>
<evidence type="ECO:0000256" key="2">
    <source>
        <dbReference type="ARBA" id="ARBA00004955"/>
    </source>
</evidence>
<comment type="function">
    <text evidence="8">AMP deaminase plays a critical role in energy metabolism. Catalyzes the deamination of AMP to IMP and plays an important role in the purine nucleotide cycle.</text>
</comment>
<dbReference type="PROSITE" id="PS00485">
    <property type="entry name" value="A_DEAMINASE"/>
    <property type="match status" value="1"/>
</dbReference>
<evidence type="ECO:0000256" key="8">
    <source>
        <dbReference type="ARBA" id="ARBA00054146"/>
    </source>
</evidence>
<evidence type="ECO:0000256" key="3">
    <source>
        <dbReference type="ARBA" id="ARBA00006676"/>
    </source>
</evidence>
<dbReference type="AlphaFoldDB" id="A0A2A6CFC8"/>
<dbReference type="GO" id="GO:0006188">
    <property type="term" value="P:IMP biosynthetic process"/>
    <property type="evidence" value="ECO:0000318"/>
    <property type="project" value="GO_Central"/>
</dbReference>
<evidence type="ECO:0000256" key="10">
    <source>
        <dbReference type="SAM" id="MobiDB-lite"/>
    </source>
</evidence>
<protein>
    <recommendedName>
        <fullName evidence="9">AMP deaminase</fullName>
        <ecNumber evidence="9">3.5.4.6</ecNumber>
    </recommendedName>
</protein>
<keyword evidence="6" id="KW-0862">Zinc</keyword>
<dbReference type="PANTHER" id="PTHR11359:SF0">
    <property type="entry name" value="AMP DEAMINASE"/>
    <property type="match status" value="1"/>
</dbReference>
<dbReference type="Gene3D" id="4.10.800.20">
    <property type="match status" value="1"/>
</dbReference>
<dbReference type="Proteomes" id="UP000005239">
    <property type="component" value="Unassembled WGS sequence"/>
</dbReference>
<feature type="region of interest" description="Disordered" evidence="10">
    <location>
        <begin position="203"/>
        <end position="230"/>
    </location>
</feature>
<dbReference type="PANTHER" id="PTHR11359">
    <property type="entry name" value="AMP DEAMINASE"/>
    <property type="match status" value="1"/>
</dbReference>
<reference evidence="11" key="2">
    <citation type="submission" date="2022-06" db="UniProtKB">
        <authorList>
            <consortium name="EnsemblMetazoa"/>
        </authorList>
    </citation>
    <scope>IDENTIFICATION</scope>
    <source>
        <strain evidence="11">PS312</strain>
    </source>
</reference>
<comment type="similarity">
    <text evidence="3 9">Belongs to the metallo-dependent hydrolases superfamily. Adenosine and AMP deaminases family.</text>
</comment>
<keyword evidence="12" id="KW-1185">Reference proteome</keyword>
<dbReference type="GO" id="GO:0032264">
    <property type="term" value="P:IMP salvage"/>
    <property type="evidence" value="ECO:0007669"/>
    <property type="project" value="UniProtKB-UniPathway"/>
</dbReference>
<dbReference type="GO" id="GO:0005829">
    <property type="term" value="C:cytosol"/>
    <property type="evidence" value="ECO:0000318"/>
    <property type="project" value="GO_Central"/>
</dbReference>
<dbReference type="Gene3D" id="3.20.20.140">
    <property type="entry name" value="Metal-dependent hydrolases"/>
    <property type="match status" value="2"/>
</dbReference>
<evidence type="ECO:0000256" key="6">
    <source>
        <dbReference type="ARBA" id="ARBA00022833"/>
    </source>
</evidence>
<evidence type="ECO:0000313" key="11">
    <source>
        <dbReference type="EnsemblMetazoa" id="PPA24977.1"/>
    </source>
</evidence>
<comment type="catalytic activity">
    <reaction evidence="9">
        <text>AMP + H2O + H(+) = IMP + NH4(+)</text>
        <dbReference type="Rhea" id="RHEA:14777"/>
        <dbReference type="ChEBI" id="CHEBI:15377"/>
        <dbReference type="ChEBI" id="CHEBI:15378"/>
        <dbReference type="ChEBI" id="CHEBI:28938"/>
        <dbReference type="ChEBI" id="CHEBI:58053"/>
        <dbReference type="ChEBI" id="CHEBI:456215"/>
        <dbReference type="EC" id="3.5.4.6"/>
    </reaction>
</comment>
<dbReference type="NCBIfam" id="TIGR01429">
    <property type="entry name" value="AMP_deaminase"/>
    <property type="match status" value="1"/>
</dbReference>
<accession>A0A2A6CFC8</accession>
<organism evidence="11 12">
    <name type="scientific">Pristionchus pacificus</name>
    <name type="common">Parasitic nematode worm</name>
    <dbReference type="NCBI Taxonomy" id="54126"/>
    <lineage>
        <taxon>Eukaryota</taxon>
        <taxon>Metazoa</taxon>
        <taxon>Ecdysozoa</taxon>
        <taxon>Nematoda</taxon>
        <taxon>Chromadorea</taxon>
        <taxon>Rhabditida</taxon>
        <taxon>Rhabditina</taxon>
        <taxon>Diplogasteromorpha</taxon>
        <taxon>Diplogasteroidea</taxon>
        <taxon>Neodiplogasteridae</taxon>
        <taxon>Pristionchus</taxon>
    </lineage>
</organism>
<keyword evidence="7" id="KW-0546">Nucleotide metabolism</keyword>
<dbReference type="FunFam" id="4.10.800.20:FF:000001">
    <property type="entry name" value="AMP deaminase"/>
    <property type="match status" value="1"/>
</dbReference>
<dbReference type="SUPFAM" id="SSF51556">
    <property type="entry name" value="Metallo-dependent hydrolases"/>
    <property type="match status" value="1"/>
</dbReference>
<dbReference type="InterPro" id="IPR032466">
    <property type="entry name" value="Metal_Hydrolase"/>
</dbReference>
<sequence>MAYLAEQTPFDPPKAALDHWGLKNPLPVPDKIYKMWRKDGVMCVGEKEGECHPAIAAALVSKEEFLRDTEKLTQMIVDGPLKSFCFRRLAYLQNKFQLHVLLNEIRELHEQKAVSHRDFYNIRKVDTHIHAASSMNQKHLLRFIKKKMKTEESTVVLEKPPCLLSPYLSSHWMTSLFLPRLPQRRLIQMPSFLTDELISSSKSHHLSRSQSQHDQPAAAAAGTDPTNGKPVTMKEVFERMGISAYDLSVDMLDVHADRNTFHRFDKFNTKYNPVGESTLREIFIKTDNYIGGKYFAEVIKEVLNDLEESKYQQAEPRLSIYGRSKDEWDKLAHWAIHHDVWSPNVRWLIQIPRLYDVYKAKDMIQNFDQFLDNLFTPLFEVKAKVTNDPSSHPDLHRFLEQVSGIDSVDDESKHEFVHFDRSTPPPVDYKLEENPPYNYYLFYMYANLCALNAFRRERGLHTLALRPHCGEAGHVNHLLTGYLTSESIAHGLMLRKVPVLQYLFYLTQTGIAMSPLSNNSLFISYQRNPLFEYLQKGLNVSLSTDDPLQFHYTKEALMEEFSIAAQVWKLSSCDMCELARNSVMQSGFEDKVKLHWLGPRYKDEGVRGNDIQRTNVPDIRVSFRHEALVDELCQLFKAFRETQRANLLK</sequence>
<reference evidence="12" key="1">
    <citation type="journal article" date="2008" name="Nat. Genet.">
        <title>The Pristionchus pacificus genome provides a unique perspective on nematode lifestyle and parasitism.</title>
        <authorList>
            <person name="Dieterich C."/>
            <person name="Clifton S.W."/>
            <person name="Schuster L.N."/>
            <person name="Chinwalla A."/>
            <person name="Delehaunty K."/>
            <person name="Dinkelacker I."/>
            <person name="Fulton L."/>
            <person name="Fulton R."/>
            <person name="Godfrey J."/>
            <person name="Minx P."/>
            <person name="Mitreva M."/>
            <person name="Roeseler W."/>
            <person name="Tian H."/>
            <person name="Witte H."/>
            <person name="Yang S.P."/>
            <person name="Wilson R.K."/>
            <person name="Sommer R.J."/>
        </authorList>
    </citation>
    <scope>NUCLEOTIDE SEQUENCE [LARGE SCALE GENOMIC DNA]</scope>
    <source>
        <strain evidence="12">PS312</strain>
    </source>
</reference>
<dbReference type="CDD" id="cd01319">
    <property type="entry name" value="AMPD"/>
    <property type="match status" value="1"/>
</dbReference>
<dbReference type="PIRSF" id="PIRSF001251">
    <property type="entry name" value="AMP_deaminase_met"/>
    <property type="match status" value="1"/>
</dbReference>
<evidence type="ECO:0000313" key="12">
    <source>
        <dbReference type="Proteomes" id="UP000005239"/>
    </source>
</evidence>
<name>A0A2A6CFC8_PRIPA</name>
<dbReference type="GO" id="GO:0046033">
    <property type="term" value="P:AMP metabolic process"/>
    <property type="evidence" value="ECO:0000318"/>
    <property type="project" value="GO_Central"/>
</dbReference>
<dbReference type="OrthoDB" id="1723809at2759"/>
<dbReference type="GO" id="GO:0046872">
    <property type="term" value="F:metal ion binding"/>
    <property type="evidence" value="ECO:0007669"/>
    <property type="project" value="UniProtKB-KW"/>
</dbReference>
<dbReference type="EC" id="3.5.4.6" evidence="9"/>
<comment type="pathway">
    <text evidence="2">Purine metabolism; IMP biosynthesis via salvage pathway; IMP from AMP: step 1/1.</text>
</comment>
<keyword evidence="5 9" id="KW-0378">Hydrolase</keyword>
<dbReference type="EnsemblMetazoa" id="PPA24977.1">
    <property type="protein sequence ID" value="PPA24977.1"/>
    <property type="gene ID" value="WBGene00114531"/>
</dbReference>
<dbReference type="InterPro" id="IPR006329">
    <property type="entry name" value="AMPD"/>
</dbReference>
<comment type="cofactor">
    <cofactor evidence="1 9">
        <name>Zn(2+)</name>
        <dbReference type="ChEBI" id="CHEBI:29105"/>
    </cofactor>
</comment>
<dbReference type="GO" id="GO:0003876">
    <property type="term" value="F:AMP deaminase activity"/>
    <property type="evidence" value="ECO:0000318"/>
    <property type="project" value="GO_Central"/>
</dbReference>
<dbReference type="Pfam" id="PF19326">
    <property type="entry name" value="AMP_deaminase"/>
    <property type="match status" value="2"/>
</dbReference>
<proteinExistence type="inferred from homology"/>
<dbReference type="InterPro" id="IPR006650">
    <property type="entry name" value="A/AMP_deam_AS"/>
</dbReference>
<accession>A0A8R1YII9</accession>
<evidence type="ECO:0000256" key="7">
    <source>
        <dbReference type="ARBA" id="ARBA00023080"/>
    </source>
</evidence>
<evidence type="ECO:0000256" key="9">
    <source>
        <dbReference type="PIRNR" id="PIRNR001251"/>
    </source>
</evidence>
<dbReference type="FunFam" id="3.20.20.140:FF:000035">
    <property type="entry name" value="Probable amp deaminase"/>
    <property type="match status" value="1"/>
</dbReference>
<evidence type="ECO:0000256" key="1">
    <source>
        <dbReference type="ARBA" id="ARBA00001947"/>
    </source>
</evidence>
<evidence type="ECO:0000256" key="5">
    <source>
        <dbReference type="ARBA" id="ARBA00022801"/>
    </source>
</evidence>